<comment type="similarity">
    <text evidence="1">Belongs to the ABC transporter superfamily.</text>
</comment>
<reference evidence="8" key="1">
    <citation type="journal article" date="2019" name="Int. J. Syst. Evol. Microbiol.">
        <title>The Global Catalogue of Microorganisms (GCM) 10K type strain sequencing project: providing services to taxonomists for standard genome sequencing and annotation.</title>
        <authorList>
            <consortium name="The Broad Institute Genomics Platform"/>
            <consortium name="The Broad Institute Genome Sequencing Center for Infectious Disease"/>
            <person name="Wu L."/>
            <person name="Ma J."/>
        </authorList>
    </citation>
    <scope>NUCLEOTIDE SEQUENCE [LARGE SCALE GENOMIC DNA]</scope>
    <source>
        <strain evidence="8">JCM 30742</strain>
    </source>
</reference>
<keyword evidence="2" id="KW-0813">Transport</keyword>
<dbReference type="Proteomes" id="UP001500752">
    <property type="component" value="Unassembled WGS sequence"/>
</dbReference>
<keyword evidence="8" id="KW-1185">Reference proteome</keyword>
<feature type="domain" description="ABC transporter" evidence="6">
    <location>
        <begin position="11"/>
        <end position="255"/>
    </location>
</feature>
<evidence type="ECO:0000313" key="8">
    <source>
        <dbReference type="Proteomes" id="UP001500752"/>
    </source>
</evidence>
<dbReference type="Pfam" id="PF00005">
    <property type="entry name" value="ABC_tran"/>
    <property type="match status" value="1"/>
</dbReference>
<evidence type="ECO:0000256" key="2">
    <source>
        <dbReference type="ARBA" id="ARBA00022448"/>
    </source>
</evidence>
<dbReference type="PIRSF" id="PIRSF039085">
    <property type="entry name" value="ABC_ATPase_HisP"/>
    <property type="match status" value="1"/>
</dbReference>
<keyword evidence="3" id="KW-0547">Nucleotide-binding</keyword>
<dbReference type="InterPro" id="IPR017871">
    <property type="entry name" value="ABC_transporter-like_CS"/>
</dbReference>
<dbReference type="SMART" id="SM00382">
    <property type="entry name" value="AAA"/>
    <property type="match status" value="1"/>
</dbReference>
<dbReference type="Gene3D" id="3.40.50.300">
    <property type="entry name" value="P-loop containing nucleotide triphosphate hydrolases"/>
    <property type="match status" value="1"/>
</dbReference>
<accession>A0ABP7BUD0</accession>
<evidence type="ECO:0000259" key="6">
    <source>
        <dbReference type="PROSITE" id="PS50893"/>
    </source>
</evidence>
<gene>
    <name evidence="7" type="ORF">GCM10023081_04150</name>
</gene>
<dbReference type="RefSeq" id="WP_345148097.1">
    <property type="nucleotide sequence ID" value="NZ_BAABEO010000006.1"/>
</dbReference>
<dbReference type="PANTHER" id="PTHR43166:SF4">
    <property type="entry name" value="PHOSPHONATES IMPORT ATP-BINDING PROTEIN PHNC"/>
    <property type="match status" value="1"/>
</dbReference>
<dbReference type="PROSITE" id="PS00211">
    <property type="entry name" value="ABC_TRANSPORTER_1"/>
    <property type="match status" value="1"/>
</dbReference>
<sequence>MTTAHTPEPILQVHQLTKTFAGFQALNGVDFSVNEGEVVVVIGPSGSGKSTLVRCVHQLETIDGGSVYLDGELLGYEHHRSGVRPLTPRAVAAQRRRIGMVFQQFNLFPHWTILENVTRPHRMSHGVGAAEAEQRARLLLKQVGLEHKADAHPRELSGGQQQRVAIARALAPAPRIMLFDEPTSALDPELVDEVLAVLRDVARSGVTMVVVTHEMEFARQMGDRVVFMDAGRVVEQGTAEQIFNHPKSDRLKAFLSRFRAQGARPEEAAPAAPDATAPVPTEPTAADRMQAAPARPGRRSA</sequence>
<evidence type="ECO:0000256" key="5">
    <source>
        <dbReference type="SAM" id="MobiDB-lite"/>
    </source>
</evidence>
<evidence type="ECO:0000313" key="7">
    <source>
        <dbReference type="EMBL" id="GAA3668849.1"/>
    </source>
</evidence>
<feature type="compositionally biased region" description="Low complexity" evidence="5">
    <location>
        <begin position="268"/>
        <end position="286"/>
    </location>
</feature>
<dbReference type="InterPro" id="IPR030679">
    <property type="entry name" value="ABC_ATPase_HisP-typ"/>
</dbReference>
<dbReference type="InterPro" id="IPR050086">
    <property type="entry name" value="MetN_ABC_transporter-like"/>
</dbReference>
<dbReference type="InterPro" id="IPR027417">
    <property type="entry name" value="P-loop_NTPase"/>
</dbReference>
<comment type="caution">
    <text evidence="7">The sequence shown here is derived from an EMBL/GenBank/DDBJ whole genome shotgun (WGS) entry which is preliminary data.</text>
</comment>
<dbReference type="InterPro" id="IPR003593">
    <property type="entry name" value="AAA+_ATPase"/>
</dbReference>
<name>A0ABP7BUD0_9MICC</name>
<dbReference type="InterPro" id="IPR003439">
    <property type="entry name" value="ABC_transporter-like_ATP-bd"/>
</dbReference>
<evidence type="ECO:0000256" key="4">
    <source>
        <dbReference type="ARBA" id="ARBA00022840"/>
    </source>
</evidence>
<dbReference type="SUPFAM" id="SSF52540">
    <property type="entry name" value="P-loop containing nucleoside triphosphate hydrolases"/>
    <property type="match status" value="1"/>
</dbReference>
<organism evidence="7 8">
    <name type="scientific">Arthrobacter ginkgonis</name>
    <dbReference type="NCBI Taxonomy" id="1630594"/>
    <lineage>
        <taxon>Bacteria</taxon>
        <taxon>Bacillati</taxon>
        <taxon>Actinomycetota</taxon>
        <taxon>Actinomycetes</taxon>
        <taxon>Micrococcales</taxon>
        <taxon>Micrococcaceae</taxon>
        <taxon>Arthrobacter</taxon>
    </lineage>
</organism>
<proteinExistence type="inferred from homology"/>
<dbReference type="PANTHER" id="PTHR43166">
    <property type="entry name" value="AMINO ACID IMPORT ATP-BINDING PROTEIN"/>
    <property type="match status" value="1"/>
</dbReference>
<evidence type="ECO:0000256" key="3">
    <source>
        <dbReference type="ARBA" id="ARBA00022741"/>
    </source>
</evidence>
<dbReference type="EMBL" id="BAABEO010000006">
    <property type="protein sequence ID" value="GAA3668849.1"/>
    <property type="molecule type" value="Genomic_DNA"/>
</dbReference>
<feature type="region of interest" description="Disordered" evidence="5">
    <location>
        <begin position="259"/>
        <end position="301"/>
    </location>
</feature>
<dbReference type="CDD" id="cd03262">
    <property type="entry name" value="ABC_HisP_GlnQ"/>
    <property type="match status" value="1"/>
</dbReference>
<keyword evidence="4 7" id="KW-0067">ATP-binding</keyword>
<dbReference type="PROSITE" id="PS50893">
    <property type="entry name" value="ABC_TRANSPORTER_2"/>
    <property type="match status" value="1"/>
</dbReference>
<dbReference type="GO" id="GO:0005524">
    <property type="term" value="F:ATP binding"/>
    <property type="evidence" value="ECO:0007669"/>
    <property type="project" value="UniProtKB-KW"/>
</dbReference>
<protein>
    <submittedName>
        <fullName evidence="7">Amino acid ABC transporter ATP-binding protein</fullName>
    </submittedName>
</protein>
<evidence type="ECO:0000256" key="1">
    <source>
        <dbReference type="ARBA" id="ARBA00005417"/>
    </source>
</evidence>